<dbReference type="SMART" id="SM00866">
    <property type="entry name" value="UTRA"/>
    <property type="match status" value="1"/>
</dbReference>
<dbReference type="AlphaFoldDB" id="A0A1M4Z3H0"/>
<dbReference type="Pfam" id="PF00392">
    <property type="entry name" value="GntR"/>
    <property type="match status" value="1"/>
</dbReference>
<dbReference type="GO" id="GO:0003700">
    <property type="term" value="F:DNA-binding transcription factor activity"/>
    <property type="evidence" value="ECO:0007669"/>
    <property type="project" value="InterPro"/>
</dbReference>
<dbReference type="OrthoDB" id="3182938at2"/>
<name>A0A1M4Z3H0_9BACT</name>
<evidence type="ECO:0000313" key="5">
    <source>
        <dbReference type="EMBL" id="SHF12560.1"/>
    </source>
</evidence>
<dbReference type="Gene3D" id="3.40.1410.10">
    <property type="entry name" value="Chorismate lyase-like"/>
    <property type="match status" value="1"/>
</dbReference>
<evidence type="ECO:0000256" key="1">
    <source>
        <dbReference type="ARBA" id="ARBA00023015"/>
    </source>
</evidence>
<dbReference type="RefSeq" id="WP_073038266.1">
    <property type="nucleotide sequence ID" value="NZ_FQVB01000011.1"/>
</dbReference>
<sequence length="260" mass="29112">MKTKPNPIDRSSFEPAYLQLVRVLREQIAAGQFRPGDRLPSESQLCRRYQVSPMTVRRAINLLLEQGVVTTERGRGTFVKPLELGGVSFSLDRFQDLLTDRDGARIQLLDVRIVEADERVAAELDLPVGDRVIHMQRLFHKNGEPLIYHAHHLIYDPKRPVVEAEMEVTSLYGLLSGSGTSLVKWGRLGVHAAVLDASQARLLRRSEGAPAFYLEHTFYDYEDRPVSWGGFTCPGDCFHFTATVGVVEGCEPSRAAPGRI</sequence>
<dbReference type="InterPro" id="IPR028978">
    <property type="entry name" value="Chorismate_lyase_/UTRA_dom_sf"/>
</dbReference>
<dbReference type="InterPro" id="IPR050679">
    <property type="entry name" value="Bact_HTH_transcr_reg"/>
</dbReference>
<dbReference type="GO" id="GO:0003677">
    <property type="term" value="F:DNA binding"/>
    <property type="evidence" value="ECO:0007669"/>
    <property type="project" value="UniProtKB-KW"/>
</dbReference>
<reference evidence="6" key="1">
    <citation type="submission" date="2016-11" db="EMBL/GenBank/DDBJ databases">
        <authorList>
            <person name="Varghese N."/>
            <person name="Submissions S."/>
        </authorList>
    </citation>
    <scope>NUCLEOTIDE SEQUENCE [LARGE SCALE GENOMIC DNA]</scope>
    <source>
        <strain evidence="6">DSM 9756</strain>
    </source>
</reference>
<protein>
    <submittedName>
        <fullName evidence="5">Transcriptional regulator, GntR family</fullName>
    </submittedName>
</protein>
<keyword evidence="3" id="KW-0804">Transcription</keyword>
<feature type="domain" description="HTH gntR-type" evidence="4">
    <location>
        <begin position="14"/>
        <end position="82"/>
    </location>
</feature>
<dbReference type="InterPro" id="IPR000524">
    <property type="entry name" value="Tscrpt_reg_HTH_GntR"/>
</dbReference>
<keyword evidence="1" id="KW-0805">Transcription regulation</keyword>
<evidence type="ECO:0000259" key="4">
    <source>
        <dbReference type="PROSITE" id="PS50949"/>
    </source>
</evidence>
<dbReference type="EMBL" id="FQVB01000011">
    <property type="protein sequence ID" value="SHF12560.1"/>
    <property type="molecule type" value="Genomic_DNA"/>
</dbReference>
<evidence type="ECO:0000256" key="2">
    <source>
        <dbReference type="ARBA" id="ARBA00023125"/>
    </source>
</evidence>
<dbReference type="GO" id="GO:0045892">
    <property type="term" value="P:negative regulation of DNA-templated transcription"/>
    <property type="evidence" value="ECO:0007669"/>
    <property type="project" value="TreeGrafter"/>
</dbReference>
<proteinExistence type="predicted"/>
<dbReference type="PANTHER" id="PTHR44846:SF1">
    <property type="entry name" value="MANNOSYL-D-GLYCERATE TRANSPORT_METABOLISM SYSTEM REPRESSOR MNGR-RELATED"/>
    <property type="match status" value="1"/>
</dbReference>
<dbReference type="InterPro" id="IPR036390">
    <property type="entry name" value="WH_DNA-bd_sf"/>
</dbReference>
<dbReference type="STRING" id="1121391.SAMN02745206_01390"/>
<evidence type="ECO:0000256" key="3">
    <source>
        <dbReference type="ARBA" id="ARBA00023163"/>
    </source>
</evidence>
<dbReference type="Proteomes" id="UP000184076">
    <property type="component" value="Unassembled WGS sequence"/>
</dbReference>
<dbReference type="PROSITE" id="PS50949">
    <property type="entry name" value="HTH_GNTR"/>
    <property type="match status" value="1"/>
</dbReference>
<dbReference type="PANTHER" id="PTHR44846">
    <property type="entry name" value="MANNOSYL-D-GLYCERATE TRANSPORT/METABOLISM SYSTEM REPRESSOR MNGR-RELATED"/>
    <property type="match status" value="1"/>
</dbReference>
<keyword evidence="6" id="KW-1185">Reference proteome</keyword>
<dbReference type="SUPFAM" id="SSF64288">
    <property type="entry name" value="Chorismate lyase-like"/>
    <property type="match status" value="1"/>
</dbReference>
<keyword evidence="2" id="KW-0238">DNA-binding</keyword>
<dbReference type="InterPro" id="IPR036388">
    <property type="entry name" value="WH-like_DNA-bd_sf"/>
</dbReference>
<accession>A0A1M4Z3H0</accession>
<dbReference type="InterPro" id="IPR011663">
    <property type="entry name" value="UTRA"/>
</dbReference>
<dbReference type="SUPFAM" id="SSF46785">
    <property type="entry name" value="Winged helix' DNA-binding domain"/>
    <property type="match status" value="1"/>
</dbReference>
<dbReference type="CDD" id="cd07377">
    <property type="entry name" value="WHTH_GntR"/>
    <property type="match status" value="1"/>
</dbReference>
<dbReference type="Pfam" id="PF07702">
    <property type="entry name" value="UTRA"/>
    <property type="match status" value="1"/>
</dbReference>
<dbReference type="Gene3D" id="1.10.10.10">
    <property type="entry name" value="Winged helix-like DNA-binding domain superfamily/Winged helix DNA-binding domain"/>
    <property type="match status" value="1"/>
</dbReference>
<gene>
    <name evidence="5" type="ORF">SAMN02745206_01390</name>
</gene>
<dbReference type="PRINTS" id="PR00035">
    <property type="entry name" value="HTHGNTR"/>
</dbReference>
<organism evidence="5 6">
    <name type="scientific">Desulfacinum infernum DSM 9756</name>
    <dbReference type="NCBI Taxonomy" id="1121391"/>
    <lineage>
        <taxon>Bacteria</taxon>
        <taxon>Pseudomonadati</taxon>
        <taxon>Thermodesulfobacteriota</taxon>
        <taxon>Syntrophobacteria</taxon>
        <taxon>Syntrophobacterales</taxon>
        <taxon>Syntrophobacteraceae</taxon>
        <taxon>Desulfacinum</taxon>
    </lineage>
</organism>
<evidence type="ECO:0000313" key="6">
    <source>
        <dbReference type="Proteomes" id="UP000184076"/>
    </source>
</evidence>
<dbReference type="SMART" id="SM00345">
    <property type="entry name" value="HTH_GNTR"/>
    <property type="match status" value="1"/>
</dbReference>